<feature type="compositionally biased region" description="Low complexity" evidence="1">
    <location>
        <begin position="112"/>
        <end position="130"/>
    </location>
</feature>
<proteinExistence type="predicted"/>
<reference evidence="3 4" key="1">
    <citation type="submission" date="2016-07" db="EMBL/GenBank/DDBJ databases">
        <title>Draft Genome Sequence of Methylobrevis pamukkalensis PK2.</title>
        <authorList>
            <person name="Vasilenko O.V."/>
            <person name="Doronina N.V."/>
            <person name="Shmareva M.N."/>
            <person name="Tarlachkov S.V."/>
            <person name="Mustakhimov I."/>
            <person name="Trotsenko Y.A."/>
        </authorList>
    </citation>
    <scope>NUCLEOTIDE SEQUENCE [LARGE SCALE GENOMIC DNA]</scope>
    <source>
        <strain evidence="3 4">PK2</strain>
    </source>
</reference>
<sequence length="597" mass="59347">MANEKGRDSDGKSGRTSKRSTTIDLTAVEVAREAAERAAEEAKAGGAAAEPETPDTVVTASGATPETLEGETPAAASPADSSLTDAASGTDASSGAPAEAVSADQATSDVRASGTSASEAASSDTPATASENRVPPAATPASRASEHRGAGIGAMLAAACIGGVVVLGGVYGLGNAGLLPGLGADDSKADAATVEALDRRLAALDAAVARPDEATTTRITELETALNDARAAIEASGTAASDAAREALDKLGAAIAAETAAREALAGDLTATSEALAAAKTEGEATSRSLGELAATVEALPKEDLAPALETLTSRVAAYGTRLGLVDGTVNDLSASTAGLKAAQDEIAAAQTTLGERISAIESRLGELDGLRSDLDGLSKTVETGISGLDGRMAEAETKLGELGSTSQAIDGRVGEVEGILERAPEEGEIAALSLAVTTLAGKVERGAPFSAELAAIKAAARDLPGIEALEPFAETGIPTALAVMGGFPSDAVMKSEGVAADAAPMDRLMAGARSLVNFRETGAGESLGAIVSDIEAKLEAGDLPAAGEAWNRLPEPAKAASSDWKAGLDARLAADASIATLTDRMIERLSVTVNKS</sequence>
<dbReference type="Gene3D" id="1.20.5.340">
    <property type="match status" value="1"/>
</dbReference>
<feature type="compositionally biased region" description="Basic and acidic residues" evidence="1">
    <location>
        <begin position="1"/>
        <end position="13"/>
    </location>
</feature>
<gene>
    <name evidence="3" type="primary">smc_2</name>
    <name evidence="3" type="ORF">A6302_02265</name>
</gene>
<dbReference type="OrthoDB" id="8480612at2"/>
<comment type="caution">
    <text evidence="3">The sequence shown here is derived from an EMBL/GenBank/DDBJ whole genome shotgun (WGS) entry which is preliminary data.</text>
</comment>
<feature type="compositionally biased region" description="Basic and acidic residues" evidence="1">
    <location>
        <begin position="30"/>
        <end position="43"/>
    </location>
</feature>
<evidence type="ECO:0000256" key="2">
    <source>
        <dbReference type="SAM" id="Phobius"/>
    </source>
</evidence>
<keyword evidence="4" id="KW-1185">Reference proteome</keyword>
<feature type="compositionally biased region" description="Low complexity" evidence="1">
    <location>
        <begin position="79"/>
        <end position="96"/>
    </location>
</feature>
<evidence type="ECO:0000313" key="4">
    <source>
        <dbReference type="Proteomes" id="UP000094622"/>
    </source>
</evidence>
<feature type="region of interest" description="Disordered" evidence="1">
    <location>
        <begin position="1"/>
        <end position="145"/>
    </location>
</feature>
<feature type="transmembrane region" description="Helical" evidence="2">
    <location>
        <begin position="152"/>
        <end position="173"/>
    </location>
</feature>
<name>A0A1E3H4F8_9HYPH</name>
<dbReference type="Proteomes" id="UP000094622">
    <property type="component" value="Unassembled WGS sequence"/>
</dbReference>
<dbReference type="EMBL" id="MCRJ01000051">
    <property type="protein sequence ID" value="ODN70401.1"/>
    <property type="molecule type" value="Genomic_DNA"/>
</dbReference>
<keyword evidence="2" id="KW-1133">Transmembrane helix</keyword>
<dbReference type="RefSeq" id="WP_069306933.1">
    <property type="nucleotide sequence ID" value="NZ_MCRJ01000051.1"/>
</dbReference>
<keyword evidence="2" id="KW-0812">Transmembrane</keyword>
<evidence type="ECO:0000313" key="3">
    <source>
        <dbReference type="EMBL" id="ODN70401.1"/>
    </source>
</evidence>
<dbReference type="AlphaFoldDB" id="A0A1E3H4F8"/>
<keyword evidence="2" id="KW-0472">Membrane</keyword>
<evidence type="ECO:0000256" key="1">
    <source>
        <dbReference type="SAM" id="MobiDB-lite"/>
    </source>
</evidence>
<accession>A0A1E3H4F8</accession>
<organism evidence="3 4">
    <name type="scientific">Methylobrevis pamukkalensis</name>
    <dbReference type="NCBI Taxonomy" id="1439726"/>
    <lineage>
        <taxon>Bacteria</taxon>
        <taxon>Pseudomonadati</taxon>
        <taxon>Pseudomonadota</taxon>
        <taxon>Alphaproteobacteria</taxon>
        <taxon>Hyphomicrobiales</taxon>
        <taxon>Pleomorphomonadaceae</taxon>
        <taxon>Methylobrevis</taxon>
    </lineage>
</organism>
<protein>
    <submittedName>
        <fullName evidence="3">Chromosome partition protein Smc</fullName>
    </submittedName>
</protein>